<protein>
    <submittedName>
        <fullName evidence="7">ABC transporter permease</fullName>
    </submittedName>
</protein>
<proteinExistence type="predicted"/>
<dbReference type="AlphaFoldDB" id="A0A918XV49"/>
<evidence type="ECO:0000313" key="8">
    <source>
        <dbReference type="Proteomes" id="UP000630353"/>
    </source>
</evidence>
<reference evidence="7" key="1">
    <citation type="journal article" date="2014" name="Int. J. Syst. Evol. Microbiol.">
        <title>Complete genome sequence of Corynebacterium casei LMG S-19264T (=DSM 44701T), isolated from a smear-ripened cheese.</title>
        <authorList>
            <consortium name="US DOE Joint Genome Institute (JGI-PGF)"/>
            <person name="Walter F."/>
            <person name="Albersmeier A."/>
            <person name="Kalinowski J."/>
            <person name="Ruckert C."/>
        </authorList>
    </citation>
    <scope>NUCLEOTIDE SEQUENCE</scope>
    <source>
        <strain evidence="7">KCTC 42651</strain>
    </source>
</reference>
<dbReference type="PANTHER" id="PTHR43370">
    <property type="entry name" value="SUGAR ABC TRANSPORTER INTEGRAL MEMBRANE PROTEIN-RELATED"/>
    <property type="match status" value="1"/>
</dbReference>
<evidence type="ECO:0000256" key="4">
    <source>
        <dbReference type="ARBA" id="ARBA00022989"/>
    </source>
</evidence>
<dbReference type="GO" id="GO:0005886">
    <property type="term" value="C:plasma membrane"/>
    <property type="evidence" value="ECO:0007669"/>
    <property type="project" value="UniProtKB-SubCell"/>
</dbReference>
<evidence type="ECO:0000256" key="3">
    <source>
        <dbReference type="ARBA" id="ARBA00022692"/>
    </source>
</evidence>
<evidence type="ECO:0000256" key="1">
    <source>
        <dbReference type="ARBA" id="ARBA00004651"/>
    </source>
</evidence>
<evidence type="ECO:0000313" key="7">
    <source>
        <dbReference type="EMBL" id="GHD56229.1"/>
    </source>
</evidence>
<feature type="transmembrane region" description="Helical" evidence="6">
    <location>
        <begin position="288"/>
        <end position="307"/>
    </location>
</feature>
<evidence type="ECO:0000256" key="2">
    <source>
        <dbReference type="ARBA" id="ARBA00022475"/>
    </source>
</evidence>
<feature type="transmembrane region" description="Helical" evidence="6">
    <location>
        <begin position="242"/>
        <end position="268"/>
    </location>
</feature>
<dbReference type="RefSeq" id="WP_189992189.1">
    <property type="nucleotide sequence ID" value="NZ_BMZS01000008.1"/>
</dbReference>
<evidence type="ECO:0000256" key="6">
    <source>
        <dbReference type="SAM" id="Phobius"/>
    </source>
</evidence>
<sequence length="324" mass="33558">MSEAWLLVLLTLDATVRVAAPLILASMAGLFSERSGVIDIGLEGKMLAGAFAAAATAAVTGSAWVGLLVAVLVSCCLALLHGLACITYRGNQVVSGVAINVMVAGLTVVLGIAWFDQGGQTPALAHGARFAPIELPFAEALRGVPVIGDLYYELLSGHNILVYTALAAVPAAWWVVFRTRFGLRLRAVGETPAAVDTAGISVEWLRYRAVLVTGALCGVAGAYLSTAQSAGFVRDMTAGKGYIALAALIFGKWRPVPAFLACVLFGFLDAAATRLQGVELPGIGQAPVALIQALPYALTVILLAGFIGKAIAPKAIGVPYVKER</sequence>
<keyword evidence="8" id="KW-1185">Reference proteome</keyword>
<dbReference type="EMBL" id="BMZS01000008">
    <property type="protein sequence ID" value="GHD56229.1"/>
    <property type="molecule type" value="Genomic_DNA"/>
</dbReference>
<dbReference type="CDD" id="cd06580">
    <property type="entry name" value="TM_PBP1_transp_TpRbsC_like"/>
    <property type="match status" value="1"/>
</dbReference>
<evidence type="ECO:0000256" key="5">
    <source>
        <dbReference type="ARBA" id="ARBA00023136"/>
    </source>
</evidence>
<comment type="subcellular location">
    <subcellularLocation>
        <location evidence="1">Cell membrane</location>
        <topology evidence="1">Multi-pass membrane protein</topology>
    </subcellularLocation>
</comment>
<keyword evidence="5 6" id="KW-0472">Membrane</keyword>
<organism evidence="7 8">
    <name type="scientific">Thalassobaculum fulvum</name>
    <dbReference type="NCBI Taxonomy" id="1633335"/>
    <lineage>
        <taxon>Bacteria</taxon>
        <taxon>Pseudomonadati</taxon>
        <taxon>Pseudomonadota</taxon>
        <taxon>Alphaproteobacteria</taxon>
        <taxon>Rhodospirillales</taxon>
        <taxon>Thalassobaculaceae</taxon>
        <taxon>Thalassobaculum</taxon>
    </lineage>
</organism>
<dbReference type="PANTHER" id="PTHR43370:SF1">
    <property type="entry name" value="GUANOSINE ABC TRANSPORTER PERMEASE PROTEIN NUPQ"/>
    <property type="match status" value="1"/>
</dbReference>
<comment type="caution">
    <text evidence="7">The sequence shown here is derived from an EMBL/GenBank/DDBJ whole genome shotgun (WGS) entry which is preliminary data.</text>
</comment>
<dbReference type="GO" id="GO:0022857">
    <property type="term" value="F:transmembrane transporter activity"/>
    <property type="evidence" value="ECO:0007669"/>
    <property type="project" value="InterPro"/>
</dbReference>
<dbReference type="Pfam" id="PF02653">
    <property type="entry name" value="BPD_transp_2"/>
    <property type="match status" value="1"/>
</dbReference>
<gene>
    <name evidence="7" type="ORF">GCM10017083_36130</name>
</gene>
<keyword evidence="2" id="KW-1003">Cell membrane</keyword>
<dbReference type="Proteomes" id="UP000630353">
    <property type="component" value="Unassembled WGS sequence"/>
</dbReference>
<feature type="transmembrane region" description="Helical" evidence="6">
    <location>
        <begin position="160"/>
        <end position="177"/>
    </location>
</feature>
<keyword evidence="3 6" id="KW-0812">Transmembrane</keyword>
<keyword evidence="4 6" id="KW-1133">Transmembrane helix</keyword>
<accession>A0A918XV49</accession>
<feature type="transmembrane region" description="Helical" evidence="6">
    <location>
        <begin position="63"/>
        <end position="86"/>
    </location>
</feature>
<feature type="transmembrane region" description="Helical" evidence="6">
    <location>
        <begin position="93"/>
        <end position="115"/>
    </location>
</feature>
<name>A0A918XV49_9PROT</name>
<dbReference type="InterPro" id="IPR001851">
    <property type="entry name" value="ABC_transp_permease"/>
</dbReference>
<reference evidence="7" key="2">
    <citation type="submission" date="2020-09" db="EMBL/GenBank/DDBJ databases">
        <authorList>
            <person name="Sun Q."/>
            <person name="Kim S."/>
        </authorList>
    </citation>
    <scope>NUCLEOTIDE SEQUENCE</scope>
    <source>
        <strain evidence="7">KCTC 42651</strain>
    </source>
</reference>